<reference evidence="2" key="1">
    <citation type="submission" date="2022-04" db="EMBL/GenBank/DDBJ databases">
        <title>Roseomonas acroporae sp. nov., isolated from coral Acropora digitifera.</title>
        <authorList>
            <person name="Sun H."/>
        </authorList>
    </citation>
    <scope>NUCLEOTIDE SEQUENCE</scope>
    <source>
        <strain evidence="2">NAR14</strain>
    </source>
</reference>
<accession>A0A9X1YAX9</accession>
<dbReference type="InterPro" id="IPR042100">
    <property type="entry name" value="Bug_dom1"/>
</dbReference>
<dbReference type="PROSITE" id="PS51318">
    <property type="entry name" value="TAT"/>
    <property type="match status" value="1"/>
</dbReference>
<evidence type="ECO:0000313" key="2">
    <source>
        <dbReference type="EMBL" id="MCK8786367.1"/>
    </source>
</evidence>
<evidence type="ECO:0008006" key="4">
    <source>
        <dbReference type="Google" id="ProtNLM"/>
    </source>
</evidence>
<organism evidence="2 3">
    <name type="scientific">Roseomonas acroporae</name>
    <dbReference type="NCBI Taxonomy" id="2937791"/>
    <lineage>
        <taxon>Bacteria</taxon>
        <taxon>Pseudomonadati</taxon>
        <taxon>Pseudomonadota</taxon>
        <taxon>Alphaproteobacteria</taxon>
        <taxon>Acetobacterales</taxon>
        <taxon>Roseomonadaceae</taxon>
        <taxon>Roseomonas</taxon>
    </lineage>
</organism>
<dbReference type="EMBL" id="JALPRX010000081">
    <property type="protein sequence ID" value="MCK8786367.1"/>
    <property type="molecule type" value="Genomic_DNA"/>
</dbReference>
<dbReference type="RefSeq" id="WP_248668482.1">
    <property type="nucleotide sequence ID" value="NZ_JALPRX010000081.1"/>
</dbReference>
<evidence type="ECO:0000313" key="3">
    <source>
        <dbReference type="Proteomes" id="UP001139516"/>
    </source>
</evidence>
<feature type="region of interest" description="Disordered" evidence="1">
    <location>
        <begin position="30"/>
        <end position="53"/>
    </location>
</feature>
<comment type="caution">
    <text evidence="2">The sequence shown here is derived from an EMBL/GenBank/DDBJ whole genome shotgun (WGS) entry which is preliminary data.</text>
</comment>
<dbReference type="InterPro" id="IPR006311">
    <property type="entry name" value="TAT_signal"/>
</dbReference>
<dbReference type="Proteomes" id="UP001139516">
    <property type="component" value="Unassembled WGS sequence"/>
</dbReference>
<dbReference type="Gene3D" id="3.40.190.150">
    <property type="entry name" value="Bordetella uptake gene, domain 1"/>
    <property type="match status" value="1"/>
</dbReference>
<gene>
    <name evidence="2" type="ORF">M0638_18480</name>
</gene>
<dbReference type="AlphaFoldDB" id="A0A9X1YAX9"/>
<sequence>MTIRGDGPDRRALLRGTVALGLPAACLRPRRAAAAPPRTASLLTPGPEGGPLLRQGRRITAVLSRALPTPEALVLTVVGGPDGVTAANRFAAEAAPDGRTMLLLPGETAQAWLVGDPRARFDPSGWTPVCATERPAMVVGRGALQPGAQPRFALSSPAAPEAVGLLALDLAGVPARPVPLLGLSVDGLDAFAQGAVDALVVRDETGLRQARGLGGQPWLALCERSETGGLGCPTLTDLAAIAPPEPMAACRAAAASLRLRSAVVLPSLTPADTVAFWRRAAQRFVENEAREVPDAVALEGTAAAAALGVITPLPEAKLAYREWLLRRLEWSAG</sequence>
<evidence type="ECO:0000256" key="1">
    <source>
        <dbReference type="SAM" id="MobiDB-lite"/>
    </source>
</evidence>
<protein>
    <recommendedName>
        <fullName evidence="4">Tripartite-type tricarboxylate transporter receptor subunit TctC</fullName>
    </recommendedName>
</protein>
<proteinExistence type="predicted"/>
<keyword evidence="3" id="KW-1185">Reference proteome</keyword>
<name>A0A9X1YAX9_9PROT</name>